<proteinExistence type="inferred from homology"/>
<evidence type="ECO:0000256" key="1">
    <source>
        <dbReference type="ARBA" id="ARBA00004685"/>
    </source>
</evidence>
<dbReference type="Pfam" id="PF11807">
    <property type="entry name" value="UstYa"/>
    <property type="match status" value="1"/>
</dbReference>
<keyword evidence="4" id="KW-1185">Reference proteome</keyword>
<comment type="caution">
    <text evidence="3">The sequence shown here is derived from an EMBL/GenBank/DDBJ whole genome shotgun (WGS) entry which is preliminary data.</text>
</comment>
<evidence type="ECO:0000256" key="2">
    <source>
        <dbReference type="ARBA" id="ARBA00035112"/>
    </source>
</evidence>
<dbReference type="EMBL" id="JBFCZG010000007">
    <property type="protein sequence ID" value="KAL3420219.1"/>
    <property type="molecule type" value="Genomic_DNA"/>
</dbReference>
<comment type="pathway">
    <text evidence="1">Mycotoxin biosynthesis.</text>
</comment>
<dbReference type="Proteomes" id="UP001629113">
    <property type="component" value="Unassembled WGS sequence"/>
</dbReference>
<dbReference type="PANTHER" id="PTHR33365">
    <property type="entry name" value="YALI0B05434P"/>
    <property type="match status" value="1"/>
</dbReference>
<comment type="similarity">
    <text evidence="2">Belongs to the ustYa family.</text>
</comment>
<sequence>MDSGRMPEVERMAAMQPSYTSIPLVDDEITEKSNKNSNFGLEGRWTVKKYIFGRQSLTPHHILTLVLGRTIIFLIAERIYLQVTLIETCVHSLSTPSPALKAVSRPYSTVYFDGAFGNHGKWRAPPSADLDALWDDISDSTPLIPVSYEDVRRLGKRPEDYLQIPPELQSKYGEGILGGVEVFHQLHCLVSPPKTSLSRFPAYSKSQNWIRKYVYMDYYAESLYRDSNSSNDALLRTHIGLAIYTDCVGVYFLLTSADHCIDMLRQNLMCTADAGILTSYWVVGRDLPMPDFYSRHQCRDFNALKSWTMENRVVGELEAESNFKEKVWDRKEYAASHQYYT</sequence>
<evidence type="ECO:0000313" key="3">
    <source>
        <dbReference type="EMBL" id="KAL3420219.1"/>
    </source>
</evidence>
<reference evidence="3 4" key="1">
    <citation type="submission" date="2024-06" db="EMBL/GenBank/DDBJ databases">
        <title>Complete genome of Phlyctema vagabunda strain 19-DSS-EL-015.</title>
        <authorList>
            <person name="Fiorenzani C."/>
        </authorList>
    </citation>
    <scope>NUCLEOTIDE SEQUENCE [LARGE SCALE GENOMIC DNA]</scope>
    <source>
        <strain evidence="3 4">19-DSS-EL-015</strain>
    </source>
</reference>
<evidence type="ECO:0000313" key="4">
    <source>
        <dbReference type="Proteomes" id="UP001629113"/>
    </source>
</evidence>
<protein>
    <submittedName>
        <fullName evidence="3">Uncharacterized protein</fullName>
    </submittedName>
</protein>
<dbReference type="PANTHER" id="PTHR33365:SF4">
    <property type="entry name" value="CYCLOCHLOROTINE BIOSYNTHESIS PROTEIN O"/>
    <property type="match status" value="1"/>
</dbReference>
<gene>
    <name evidence="3" type="ORF">PVAG01_08718</name>
</gene>
<accession>A0ABR4PA83</accession>
<dbReference type="InterPro" id="IPR021765">
    <property type="entry name" value="UstYa-like"/>
</dbReference>
<organism evidence="3 4">
    <name type="scientific">Phlyctema vagabunda</name>
    <dbReference type="NCBI Taxonomy" id="108571"/>
    <lineage>
        <taxon>Eukaryota</taxon>
        <taxon>Fungi</taxon>
        <taxon>Dikarya</taxon>
        <taxon>Ascomycota</taxon>
        <taxon>Pezizomycotina</taxon>
        <taxon>Leotiomycetes</taxon>
        <taxon>Helotiales</taxon>
        <taxon>Dermateaceae</taxon>
        <taxon>Phlyctema</taxon>
    </lineage>
</organism>
<name>A0ABR4PA83_9HELO</name>